<name>A0AAW1RT44_9CHLO</name>
<feature type="compositionally biased region" description="Polar residues" evidence="2">
    <location>
        <begin position="382"/>
        <end position="393"/>
    </location>
</feature>
<keyword evidence="1" id="KW-0175">Coiled coil</keyword>
<feature type="compositionally biased region" description="Polar residues" evidence="2">
    <location>
        <begin position="683"/>
        <end position="697"/>
    </location>
</feature>
<dbReference type="AlphaFoldDB" id="A0AAW1RT44"/>
<gene>
    <name evidence="3" type="ORF">WJX74_009925</name>
</gene>
<evidence type="ECO:0000256" key="2">
    <source>
        <dbReference type="SAM" id="MobiDB-lite"/>
    </source>
</evidence>
<feature type="coiled-coil region" evidence="1">
    <location>
        <begin position="723"/>
        <end position="778"/>
    </location>
</feature>
<feature type="region of interest" description="Disordered" evidence="2">
    <location>
        <begin position="382"/>
        <end position="441"/>
    </location>
</feature>
<feature type="region of interest" description="Disordered" evidence="2">
    <location>
        <begin position="471"/>
        <end position="513"/>
    </location>
</feature>
<feature type="compositionally biased region" description="Basic residues" evidence="2">
    <location>
        <begin position="407"/>
        <end position="416"/>
    </location>
</feature>
<evidence type="ECO:0008006" key="5">
    <source>
        <dbReference type="Google" id="ProtNLM"/>
    </source>
</evidence>
<feature type="region of interest" description="Disordered" evidence="2">
    <location>
        <begin position="863"/>
        <end position="884"/>
    </location>
</feature>
<organism evidence="3 4">
    <name type="scientific">Apatococcus lobatus</name>
    <dbReference type="NCBI Taxonomy" id="904363"/>
    <lineage>
        <taxon>Eukaryota</taxon>
        <taxon>Viridiplantae</taxon>
        <taxon>Chlorophyta</taxon>
        <taxon>core chlorophytes</taxon>
        <taxon>Trebouxiophyceae</taxon>
        <taxon>Chlorellales</taxon>
        <taxon>Chlorellaceae</taxon>
        <taxon>Apatococcus</taxon>
    </lineage>
</organism>
<accession>A0AAW1RT44</accession>
<sequence length="884" mass="94224">MPAAAAAATQDPSGLQAGQLLQGQAPATAHDAAALRAAAQASAAAASWHETQTQPRHPWEVGSPIDLCDDVPTHKQAPAAVQDTAIPEGGAAGPMAAVAPDSAPICKVESADQSPLEAAAATGSQGHGTAAIHGRKLLKSGHAATPRRATKQPRHSKDEFYWGLDIEDEPAPSLRASSSGLKPVRSCEEAKDDLKMDILTAGGEWDPAWEVTRSIRRSGKSQGGADYYYHLRGVKLRSRFEALKHLGLAAPQINPTSQEWDTSVALEDPASLQSNGRRKRKCKRARSAAANDSSPNLSHVAVRSGHIQGLLDLQTNRVQCGCQGCAAVEPRNRWMTGQGFQQHCGKTGGRSWFEGVKVIQDLLPGEKAPSVQAWAQQNNLNLTSSRSAPSSQAVAGDAGRQSTSLKPHPKRRRTGGKARSVMPLHMGPGHETTPPAHTTPLAEEDSLLPSLEPHNSCHESAYIMTDLYQPSVPQLPMNGHPSARDPRRQQIHDSGRQIGHSHGKPGDDIAGQQDLHHGTFYKCNPTGVVKSGDPTATGELPSDAQPVDENRVGQPGPKQGTLARKDLNQMPHLQQSMGSQEGTAGRGQQEMSHTQKEVSDWGRLGTGSADSLELRASSSSGVETGPDGLDEADACQLGSEPESPQDADTPLPPPARSCSSGLAWKTPSKASRRQCMATCGNMPRNSHQSHSKQAASIHSLPCSSHDLSLRQQSGAGPGDATEAQQIESENYELAAEVASLRSQLDNQECAAQKARAMIRQLQEDNAQLRNQKVAGQKSEAACVAEVARLKAELSGARQAAFSDAETGTPDFQDSMSAIRSQLMEQRYQGQTMKCSFEAQIAGLKHYREEHARVLRENLSLTEQLNSSSQVAQSPNDVAAAPRLS</sequence>
<feature type="region of interest" description="Disordered" evidence="2">
    <location>
        <begin position="678"/>
        <end position="697"/>
    </location>
</feature>
<feature type="region of interest" description="Disordered" evidence="2">
    <location>
        <begin position="137"/>
        <end position="156"/>
    </location>
</feature>
<feature type="compositionally biased region" description="Polar residues" evidence="2">
    <location>
        <begin position="863"/>
        <end position="875"/>
    </location>
</feature>
<evidence type="ECO:0000313" key="4">
    <source>
        <dbReference type="Proteomes" id="UP001438707"/>
    </source>
</evidence>
<dbReference type="EMBL" id="JALJOS010000007">
    <property type="protein sequence ID" value="KAK9836869.1"/>
    <property type="molecule type" value="Genomic_DNA"/>
</dbReference>
<feature type="compositionally biased region" description="Basic residues" evidence="2">
    <location>
        <begin position="276"/>
        <end position="286"/>
    </location>
</feature>
<evidence type="ECO:0000313" key="3">
    <source>
        <dbReference type="EMBL" id="KAK9836869.1"/>
    </source>
</evidence>
<dbReference type="Proteomes" id="UP001438707">
    <property type="component" value="Unassembled WGS sequence"/>
</dbReference>
<feature type="region of interest" description="Disordered" evidence="2">
    <location>
        <begin position="257"/>
        <end position="299"/>
    </location>
</feature>
<feature type="region of interest" description="Disordered" evidence="2">
    <location>
        <begin position="575"/>
        <end position="665"/>
    </location>
</feature>
<feature type="compositionally biased region" description="Basic and acidic residues" evidence="2">
    <location>
        <begin position="482"/>
        <end position="495"/>
    </location>
</feature>
<keyword evidence="4" id="KW-1185">Reference proteome</keyword>
<reference evidence="3 4" key="1">
    <citation type="journal article" date="2024" name="Nat. Commun.">
        <title>Phylogenomics reveals the evolutionary origins of lichenization in chlorophyte algae.</title>
        <authorList>
            <person name="Puginier C."/>
            <person name="Libourel C."/>
            <person name="Otte J."/>
            <person name="Skaloud P."/>
            <person name="Haon M."/>
            <person name="Grisel S."/>
            <person name="Petersen M."/>
            <person name="Berrin J.G."/>
            <person name="Delaux P.M."/>
            <person name="Dal Grande F."/>
            <person name="Keller J."/>
        </authorList>
    </citation>
    <scope>NUCLEOTIDE SEQUENCE [LARGE SCALE GENOMIC DNA]</scope>
    <source>
        <strain evidence="3 4">SAG 2145</strain>
    </source>
</reference>
<comment type="caution">
    <text evidence="3">The sequence shown here is derived from an EMBL/GenBank/DDBJ whole genome shotgun (WGS) entry which is preliminary data.</text>
</comment>
<feature type="region of interest" description="Disordered" evidence="2">
    <location>
        <begin position="1"/>
        <end position="24"/>
    </location>
</feature>
<feature type="region of interest" description="Disordered" evidence="2">
    <location>
        <begin position="530"/>
        <end position="563"/>
    </location>
</feature>
<evidence type="ECO:0000256" key="1">
    <source>
        <dbReference type="SAM" id="Coils"/>
    </source>
</evidence>
<protein>
    <recommendedName>
        <fullName evidence="5">MBD domain-containing protein</fullName>
    </recommendedName>
</protein>
<proteinExistence type="predicted"/>